<name>A0A8T2A624_9BRAS</name>
<feature type="compositionally biased region" description="Basic and acidic residues" evidence="1">
    <location>
        <begin position="2070"/>
        <end position="2083"/>
    </location>
</feature>
<feature type="compositionally biased region" description="Acidic residues" evidence="1">
    <location>
        <begin position="2085"/>
        <end position="2096"/>
    </location>
</feature>
<feature type="region of interest" description="Disordered" evidence="1">
    <location>
        <begin position="553"/>
        <end position="579"/>
    </location>
</feature>
<evidence type="ECO:0000259" key="3">
    <source>
        <dbReference type="Pfam" id="PF13963"/>
    </source>
</evidence>
<feature type="region of interest" description="Disordered" evidence="1">
    <location>
        <begin position="667"/>
        <end position="693"/>
    </location>
</feature>
<keyword evidence="5" id="KW-1185">Reference proteome</keyword>
<dbReference type="CDD" id="cd00303">
    <property type="entry name" value="retropepsin_like"/>
    <property type="match status" value="2"/>
</dbReference>
<accession>A0A8T2A624</accession>
<dbReference type="Pfam" id="PF03732">
    <property type="entry name" value="Retrotrans_gag"/>
    <property type="match status" value="2"/>
</dbReference>
<dbReference type="Pfam" id="PF13963">
    <property type="entry name" value="Transpos_assoc"/>
    <property type="match status" value="1"/>
</dbReference>
<feature type="region of interest" description="Disordered" evidence="1">
    <location>
        <begin position="2035"/>
        <end position="2056"/>
    </location>
</feature>
<dbReference type="InterPro" id="IPR004242">
    <property type="entry name" value="Transposase_21"/>
</dbReference>
<reference evidence="4 5" key="1">
    <citation type="submission" date="2020-12" db="EMBL/GenBank/DDBJ databases">
        <title>Concerted genomic and epigenomic changes stabilize Arabidopsis allopolyploids.</title>
        <authorList>
            <person name="Chen Z."/>
        </authorList>
    </citation>
    <scope>NUCLEOTIDE SEQUENCE [LARGE SCALE GENOMIC DNA]</scope>
    <source>
        <strain evidence="4">Allo738</strain>
        <tissue evidence="4">Leaf</tissue>
    </source>
</reference>
<feature type="region of interest" description="Disordered" evidence="1">
    <location>
        <begin position="632"/>
        <end position="653"/>
    </location>
</feature>
<feature type="region of interest" description="Disordered" evidence="1">
    <location>
        <begin position="1956"/>
        <end position="1982"/>
    </location>
</feature>
<dbReference type="PANTHER" id="PTHR10775">
    <property type="entry name" value="OS08G0208400 PROTEIN"/>
    <property type="match status" value="1"/>
</dbReference>
<feature type="compositionally biased region" description="Basic and acidic residues" evidence="1">
    <location>
        <begin position="667"/>
        <end position="680"/>
    </location>
</feature>
<comment type="caution">
    <text evidence="4">The sequence shown here is derived from an EMBL/GenBank/DDBJ whole genome shotgun (WGS) entry which is preliminary data.</text>
</comment>
<proteinExistence type="predicted"/>
<feature type="region of interest" description="Disordered" evidence="1">
    <location>
        <begin position="2070"/>
        <end position="2096"/>
    </location>
</feature>
<feature type="compositionally biased region" description="Low complexity" evidence="1">
    <location>
        <begin position="553"/>
        <end position="570"/>
    </location>
</feature>
<dbReference type="Proteomes" id="UP000694240">
    <property type="component" value="Chromosome 9"/>
</dbReference>
<feature type="region of interest" description="Disordered" evidence="1">
    <location>
        <begin position="3071"/>
        <end position="3100"/>
    </location>
</feature>
<organism evidence="4 5">
    <name type="scientific">Arabidopsis thaliana x Arabidopsis arenosa</name>
    <dbReference type="NCBI Taxonomy" id="1240361"/>
    <lineage>
        <taxon>Eukaryota</taxon>
        <taxon>Viridiplantae</taxon>
        <taxon>Streptophyta</taxon>
        <taxon>Embryophyta</taxon>
        <taxon>Tracheophyta</taxon>
        <taxon>Spermatophyta</taxon>
        <taxon>Magnoliopsida</taxon>
        <taxon>eudicotyledons</taxon>
        <taxon>Gunneridae</taxon>
        <taxon>Pentapetalae</taxon>
        <taxon>rosids</taxon>
        <taxon>malvids</taxon>
        <taxon>Brassicales</taxon>
        <taxon>Brassicaceae</taxon>
        <taxon>Camelineae</taxon>
        <taxon>Arabidopsis</taxon>
    </lineage>
</organism>
<evidence type="ECO:0000313" key="5">
    <source>
        <dbReference type="Proteomes" id="UP000694240"/>
    </source>
</evidence>
<feature type="domain" description="Transposase-associated" evidence="3">
    <location>
        <begin position="1050"/>
        <end position="1125"/>
    </location>
</feature>
<dbReference type="InterPro" id="IPR005162">
    <property type="entry name" value="Retrotrans_gag_dom"/>
</dbReference>
<evidence type="ECO:0000313" key="4">
    <source>
        <dbReference type="EMBL" id="KAG7568040.1"/>
    </source>
</evidence>
<feature type="compositionally biased region" description="Low complexity" evidence="1">
    <location>
        <begin position="1956"/>
        <end position="1973"/>
    </location>
</feature>
<evidence type="ECO:0000259" key="2">
    <source>
        <dbReference type="Pfam" id="PF03732"/>
    </source>
</evidence>
<protein>
    <submittedName>
        <fullName evidence="4">Transposon En/Spm-like</fullName>
    </submittedName>
</protein>
<dbReference type="InterPro" id="IPR029480">
    <property type="entry name" value="Transpos_assoc"/>
</dbReference>
<gene>
    <name evidence="4" type="ORF">ISN45_Aa04g008770</name>
</gene>
<feature type="domain" description="Retrotransposon gag" evidence="2">
    <location>
        <begin position="1730"/>
        <end position="1821"/>
    </location>
</feature>
<sequence length="3100" mass="352643">MLGEVAYSDLYTMFAFAVMLLCCGSYEQGMIVTRTFMARVETLQYAMDIAGVVENQVIWSCWRADWEKQSKTTSITRPAQSSTLSSQPLKITRPHLLITKWIARSSNTSRLFRSPLDHNFNRTTRLTTRSPPQSTTRASANAITHLTTRPRVLDHTQWFGNRLCGRVHLLQFLFGTRPDTRPHPMLGIKLCDRVQLCCMQTRSKGNQNLLFNDNIDRLGRELRERRDTVDLEHNHPFRMADEQDVNNLPANIGAGDAPRNHHQRQGIVPPAVQNINFENKSGLISMIQGNKFHGLPMEDPLDHLDEFDRLCSLTKINGVSEDGFKLRLFPFSLGDKAHIWEKNLPPGSITSWDDCKKAFLTKFFSNARTARLRNEISGFAQKNGESLCEAWERFKSYTNQCPHHGFSKASLLSTLYRGALPRIRMLLDTASTGNFQNKDVAEGWELVENLAQSDGNYNEDCDRTNRGTVDSDDKHKKEMKALNEKLDKILLGQQKHLHFLVDDEQYQVQDGEGNQLEEVSYVNNQGGYKGYNNFKTNNPNLSYRITNVANPQDQVYPPQQQQSQYKPFHQSSASPDSDMKQMLQQLLQGQASGSMEIAKKISKLHNKLDCSYNDLNVKVEALSSKVRYLEGQSASTSAPKPPGQLLGKASQNPKEYANVHAITLRSGRDLSTREGPKLVTEDSADQDGEDFSLNEDQVDKPAEVLDPILDGHTRSTTRVAAPPAEKPVAAKNKEKVFVPPPYKPPLPFPGRQKKALADKYRAMFAENIKEVEARIPLVDALALIPDSQKFLKDLIRERIQEVQRTTVLSHECSAIIQKKVVPEKQGDPGSFTLPCSIGSLTFNKCLWDLGASISLMPLSVAKRLGFNKYKYCNISLILADRSVRLPHGLLEDLPIKIGNVEVPTDFIVLDMDEEPKDLLILGRPFLATSGAIIDVKQGKIDLNLGKDFKMKFDISDDMKKPTIEGQTFLVEQMDRLADELLEELAEENHLKTVLTKSGKVGYLPSETLSSEKSLDSHKATAGSEVYKGLMGSETKVMRTNELLRFCNMDKAWVWLPRASVEYEEGARAFVYASAKRLGNPLQLFCPCIDCRNVCHEDINTVVEHLVIRGMDQKYKRNSCWSIHGETRNEKTVDDQHAELEAYELFRSAFFDNEDQSQNKNGEEPEVVECEEESEFKKKLEDAETPLYSSCPNYTKFAAIMGLYRIKVKSGISENYFDQLLNMVHDMLLDGNVLPTTTSEVKKFLKIFGFGYDVIHACKNDCILYRKQYEELSSCPRCGASRWEIDKHSGETKNGIPSKVLKYFPIKERFKRMFRSKIMAKNLQWHFSNASEDGTMRHPVDSLTWAQVNAKWPEFAADPRNLRLGISTDGMNPFAIQNTKYSTWPVFLVNYNMPPTMCMKSENIMVTLLIPGPTAPSNNIDVYLAPLIDDLNELWNEGIQVYDSLSQQNFTLRAILLWSISDYPGLGTLAGCKVKGKQACNVCGKDTPFRWLKFSRKHVYLGNRKRLRPGHPYRRRKIWFDNTIEEGTANRVQTGAEIFELLRDFKNEFGKPLEKKKKRKRSDIGEGEELTHEEYEEDADQWRWKKRSILFELAYWKVQLCCMQTRSKGNQNLLFNDNIDRLGRELRERRDTVDLEHNHPFRMADEQDVNNLPANIGAGDAPRNHHQRQGIVPPAVQNINFENKSGLISMIQGNKFHGLPMEDPLDHLDEFDRLCSLTKINRVSEDGFKLRLFPFSLGDKAHIWEKNLPPGSITSWDDCKKAFLTKFFSNARTARLRNEISGFAQKNGESLCEAWERFKSYTNQCPHHGFSKASLLSTLYRGALPRIRMLLDTASTGNFQNKDVAEGWELVENLAQSDGNYNEDCDRTNRGTVDSDDKHKKEMKALNEKLDKILLGQQKHLHFLVDDEQYQVQDGEGNQLEEVSYVNNQGGYKGYNNFKTNNPNLSYRITNVANPQDQVYPPQQQQSQYKPFHQSSASPDSDMKQMLQQLLQGQASGSMEIAKKISKLHNKLDCSYNDLNVKVEALSSKVRYLEGQSASTSAPKPPGQLLGKASQNPKEYANVHAITLRSGRDLSTREGPKLVTEDSADQDGEDFSLNEDQVDKPAEVLDPILDGHTRSTTRVAAPPAEKPVAAKNKEKVFVPPPYKPPLPFPGRQKKALADKYRAMFAENIKEVEARIPLVDALALIPDSQKFLKDLIRERIQEVQRTTVLSHECSAIIQKKVVPEKQGDPGSFTLPCSIGSLTFNKCLWDLGASISLMPLSVAKRLGFNKYKYCNISLILADRSVRLPHGLLEDLPIKIGNVEVPTDFIVLDMDEEPKDLLILGRPFLATSGAIIDVKQGKIDLNLGKDFKMKFDINDDMKKPTIEGQTFLVEQMDRLADELLEELAEENHLKTVLTKSGKVGYLPSETLSSEKSLDSHKATAGSEVYKGLMGSETKVMRTNELLRFCNMDKAWVWLPRASVEYEEGARAFVYASAKRLGNPLQLFCPCIDCRNVCHEDINTDEAEASRDRTRSVDSENTRKLGFESPPLRAFAKALRKYKRNSCWSIHGETRNEKTVDDQHAELEAYELFRSAFFDNEDQSQNKNGEEPEVVECEEESEFKKKLEDAETPLYSSCPNYTKVAAIMGLYRIKVKSGISENYFDQLLNMVHDMLPDGNVLPTTTSEVKKFLKIFGFGYDVIHACKNDCILYRKQYEELSSCPRCGASRWEIDKHSGETKNGIPSKVLRYFPIKERFKRMFRSKIMAKNLQWHFSNASEDGTMRHPVDSLTWAQVNAKWPEFAADPRNLRLGISTDGMNPFAIQNTKYSIWPVFLVNYNMPPTMCMKSENIMVTLLIPGPTAPSNNIDVYLAPLIDDLNELWNEGIQVYDSLSQQNFTLRAILLWSISDYPGLGTLAGCKVKGKQACNVCGKDTPFRWLKFSRKHVYLGNRKRLRPGHPYRRRKIWFDNTIEEGTANRVQTGAEIFELLRDFKNEFGKPLEKKKKRKRSDIGEGEELTHEEYEEDADQWRWKKRSILFELAYWKDMPVRHNIDIMHVEKNVSDAILSLLMHNAKSKDGLKARQDLEDIGIRKNLHAEQRGKKTYLPPATRPDARSPLPAAT</sequence>
<feature type="domain" description="Retrotransposon gag" evidence="2">
    <location>
        <begin position="327"/>
        <end position="418"/>
    </location>
</feature>
<feature type="compositionally biased region" description="Acidic residues" evidence="1">
    <location>
        <begin position="682"/>
        <end position="693"/>
    </location>
</feature>
<evidence type="ECO:0000256" key="1">
    <source>
        <dbReference type="SAM" id="MobiDB-lite"/>
    </source>
</evidence>
<dbReference type="Pfam" id="PF02992">
    <property type="entry name" value="Transposase_21"/>
    <property type="match status" value="2"/>
</dbReference>
<dbReference type="EMBL" id="JAEFBK010000009">
    <property type="protein sequence ID" value="KAG7568040.1"/>
    <property type="molecule type" value="Genomic_DNA"/>
</dbReference>
<dbReference type="PANTHER" id="PTHR10775:SF180">
    <property type="entry name" value="TRANSPOSON, EN_SPM-LIKE, TRANSPOSASE-ASSOCIATED DOMAIN PROTEIN-RELATED"/>
    <property type="match status" value="1"/>
</dbReference>